<name>A0A9Q0GNU6_9MAGN</name>
<dbReference type="GO" id="GO:0003723">
    <property type="term" value="F:RNA binding"/>
    <property type="evidence" value="ECO:0007669"/>
    <property type="project" value="InterPro"/>
</dbReference>
<dbReference type="GO" id="GO:0000184">
    <property type="term" value="P:nuclear-transcribed mRNA catabolic process, nonsense-mediated decay"/>
    <property type="evidence" value="ECO:0007669"/>
    <property type="project" value="InterPro"/>
</dbReference>
<comment type="caution">
    <text evidence="3">The sequence shown here is derived from an EMBL/GenBank/DDBJ whole genome shotgun (WGS) entry which is preliminary data.</text>
</comment>
<feature type="domain" description="Upf1" evidence="2">
    <location>
        <begin position="1"/>
        <end position="69"/>
    </location>
</feature>
<sequence>MVLLLCWEPCLSVNALKDMNWDFSQWCPLIDDRCFLPWLVRIPSEQEQLRARQSSVQQIDKTVALKYEDAYQYQNVFATLVKLEADYDKMMKESQSKDNVTLRWDIGLNKKRIECFVFQKVAIIFLRLLVISKGSNPSCVTWTASDVEFEEKWERSIGGCGLLLDDPQILSEMK</sequence>
<comment type="caution">
    <text evidence="1">Lacks conserved residue(s) required for the propagation of feature annotation.</text>
</comment>
<evidence type="ECO:0000313" key="3">
    <source>
        <dbReference type="EMBL" id="KAJ4949750.1"/>
    </source>
</evidence>
<evidence type="ECO:0000256" key="1">
    <source>
        <dbReference type="PROSITE-ProRule" id="PRU01341"/>
    </source>
</evidence>
<dbReference type="EMBL" id="JAMYWD010000449">
    <property type="protein sequence ID" value="KAJ4949750.1"/>
    <property type="molecule type" value="Genomic_DNA"/>
</dbReference>
<keyword evidence="4" id="KW-1185">Reference proteome</keyword>
<dbReference type="Pfam" id="PF09416">
    <property type="entry name" value="UPF1_Zn_bind"/>
    <property type="match status" value="1"/>
</dbReference>
<evidence type="ECO:0000313" key="4">
    <source>
        <dbReference type="Proteomes" id="UP001141806"/>
    </source>
</evidence>
<organism evidence="3 4">
    <name type="scientific">Protea cynaroides</name>
    <dbReference type="NCBI Taxonomy" id="273540"/>
    <lineage>
        <taxon>Eukaryota</taxon>
        <taxon>Viridiplantae</taxon>
        <taxon>Streptophyta</taxon>
        <taxon>Embryophyta</taxon>
        <taxon>Tracheophyta</taxon>
        <taxon>Spermatophyta</taxon>
        <taxon>Magnoliopsida</taxon>
        <taxon>Proteales</taxon>
        <taxon>Proteaceae</taxon>
        <taxon>Protea</taxon>
    </lineage>
</organism>
<dbReference type="GO" id="GO:0008270">
    <property type="term" value="F:zinc ion binding"/>
    <property type="evidence" value="ECO:0007669"/>
    <property type="project" value="InterPro"/>
</dbReference>
<dbReference type="GO" id="GO:0005737">
    <property type="term" value="C:cytoplasm"/>
    <property type="evidence" value="ECO:0007669"/>
    <property type="project" value="InterPro"/>
</dbReference>
<dbReference type="AlphaFoldDB" id="A0A9Q0GNU6"/>
<dbReference type="Proteomes" id="UP001141806">
    <property type="component" value="Unassembled WGS sequence"/>
</dbReference>
<dbReference type="InterPro" id="IPR018999">
    <property type="entry name" value="UPF1_CH/ZBD"/>
</dbReference>
<gene>
    <name evidence="3" type="ORF">NE237_000038</name>
</gene>
<dbReference type="GO" id="GO:0005524">
    <property type="term" value="F:ATP binding"/>
    <property type="evidence" value="ECO:0007669"/>
    <property type="project" value="InterPro"/>
</dbReference>
<dbReference type="OrthoDB" id="1615036at2759"/>
<evidence type="ECO:0000259" key="2">
    <source>
        <dbReference type="PROSITE" id="PS51997"/>
    </source>
</evidence>
<accession>A0A9Q0GNU6</accession>
<dbReference type="PROSITE" id="PS51997">
    <property type="entry name" value="UPF1_CH_RICH"/>
    <property type="match status" value="1"/>
</dbReference>
<reference evidence="3" key="1">
    <citation type="journal article" date="2023" name="Plant J.">
        <title>The genome of the king protea, Protea cynaroides.</title>
        <authorList>
            <person name="Chang J."/>
            <person name="Duong T.A."/>
            <person name="Schoeman C."/>
            <person name="Ma X."/>
            <person name="Roodt D."/>
            <person name="Barker N."/>
            <person name="Li Z."/>
            <person name="Van de Peer Y."/>
            <person name="Mizrachi E."/>
        </authorList>
    </citation>
    <scope>NUCLEOTIDE SEQUENCE</scope>
    <source>
        <tissue evidence="3">Young leaves</tissue>
    </source>
</reference>
<proteinExistence type="predicted"/>
<dbReference type="GO" id="GO:0003724">
    <property type="term" value="F:RNA helicase activity"/>
    <property type="evidence" value="ECO:0007669"/>
    <property type="project" value="InterPro"/>
</dbReference>
<protein>
    <recommendedName>
        <fullName evidence="2">Upf1 domain-containing protein</fullName>
    </recommendedName>
</protein>